<gene>
    <name evidence="3" type="ORF">E4U43_006449</name>
</gene>
<evidence type="ECO:0000313" key="4">
    <source>
        <dbReference type="Proteomes" id="UP000748025"/>
    </source>
</evidence>
<dbReference type="PANTHER" id="PTHR43591">
    <property type="entry name" value="METHYLTRANSFERASE"/>
    <property type="match status" value="1"/>
</dbReference>
<evidence type="ECO:0008006" key="5">
    <source>
        <dbReference type="Google" id="ProtNLM"/>
    </source>
</evidence>
<dbReference type="Gene3D" id="3.40.50.150">
    <property type="entry name" value="Vaccinia Virus protein VP39"/>
    <property type="match status" value="1"/>
</dbReference>
<dbReference type="Proteomes" id="UP000748025">
    <property type="component" value="Unassembled WGS sequence"/>
</dbReference>
<feature type="compositionally biased region" description="Polar residues" evidence="2">
    <location>
        <begin position="73"/>
        <end position="83"/>
    </location>
</feature>
<name>A0A9P7NDQ4_9HYPO</name>
<keyword evidence="4" id="KW-1185">Reference proteome</keyword>
<feature type="compositionally biased region" description="Low complexity" evidence="2">
    <location>
        <begin position="12"/>
        <end position="21"/>
    </location>
</feature>
<dbReference type="SUPFAM" id="SSF53335">
    <property type="entry name" value="S-adenosyl-L-methionine-dependent methyltransferases"/>
    <property type="match status" value="1"/>
</dbReference>
<comment type="similarity">
    <text evidence="1">Belongs to the methyltransferase superfamily. LaeA methyltransferase family.</text>
</comment>
<feature type="compositionally biased region" description="Acidic residues" evidence="2">
    <location>
        <begin position="59"/>
        <end position="72"/>
    </location>
</feature>
<feature type="compositionally biased region" description="Polar residues" evidence="2">
    <location>
        <begin position="42"/>
        <end position="54"/>
    </location>
</feature>
<evidence type="ECO:0000256" key="1">
    <source>
        <dbReference type="ARBA" id="ARBA00038158"/>
    </source>
</evidence>
<feature type="region of interest" description="Disordered" evidence="2">
    <location>
        <begin position="1"/>
        <end position="85"/>
    </location>
</feature>
<dbReference type="Pfam" id="PF13489">
    <property type="entry name" value="Methyltransf_23"/>
    <property type="match status" value="1"/>
</dbReference>
<dbReference type="OrthoDB" id="2013972at2759"/>
<reference evidence="3" key="1">
    <citation type="journal article" date="2020" name="bioRxiv">
        <title>Whole genome comparisons of ergot fungi reveals the divergence and evolution of species within the genus Claviceps are the result of varying mechanisms driving genome evolution and host range expansion.</title>
        <authorList>
            <person name="Wyka S.A."/>
            <person name="Mondo S.J."/>
            <person name="Liu M."/>
            <person name="Dettman J."/>
            <person name="Nalam V."/>
            <person name="Broders K.D."/>
        </authorList>
    </citation>
    <scope>NUCLEOTIDE SEQUENCE</scope>
    <source>
        <strain evidence="3">CCC 602</strain>
    </source>
</reference>
<feature type="compositionally biased region" description="Pro residues" evidence="2">
    <location>
        <begin position="22"/>
        <end position="35"/>
    </location>
</feature>
<evidence type="ECO:0000256" key="2">
    <source>
        <dbReference type="SAM" id="MobiDB-lite"/>
    </source>
</evidence>
<accession>A0A9P7NDQ4</accession>
<proteinExistence type="inferred from homology"/>
<dbReference type="InterPro" id="IPR029063">
    <property type="entry name" value="SAM-dependent_MTases_sf"/>
</dbReference>
<dbReference type="EMBL" id="SRPW01000444">
    <property type="protein sequence ID" value="KAG6014519.1"/>
    <property type="molecule type" value="Genomic_DNA"/>
</dbReference>
<dbReference type="AlphaFoldDB" id="A0A9P7NDQ4"/>
<dbReference type="CDD" id="cd02440">
    <property type="entry name" value="AdoMet_MTases"/>
    <property type="match status" value="1"/>
</dbReference>
<organism evidence="3 4">
    <name type="scientific">Claviceps pusilla</name>
    <dbReference type="NCBI Taxonomy" id="123648"/>
    <lineage>
        <taxon>Eukaryota</taxon>
        <taxon>Fungi</taxon>
        <taxon>Dikarya</taxon>
        <taxon>Ascomycota</taxon>
        <taxon>Pezizomycotina</taxon>
        <taxon>Sordariomycetes</taxon>
        <taxon>Hypocreomycetidae</taxon>
        <taxon>Hypocreales</taxon>
        <taxon>Clavicipitaceae</taxon>
        <taxon>Claviceps</taxon>
    </lineage>
</organism>
<dbReference type="PANTHER" id="PTHR43591:SF31">
    <property type="entry name" value="LAEA-LIKE, PUTATIVE (AFU_ORTHOLOGUE AFUA_8G01930)-RELATED"/>
    <property type="match status" value="1"/>
</dbReference>
<dbReference type="GO" id="GO:0008168">
    <property type="term" value="F:methyltransferase activity"/>
    <property type="evidence" value="ECO:0007669"/>
    <property type="project" value="TreeGrafter"/>
</dbReference>
<evidence type="ECO:0000313" key="3">
    <source>
        <dbReference type="EMBL" id="KAG6014519.1"/>
    </source>
</evidence>
<protein>
    <recommendedName>
        <fullName evidence="5">Methyltransferase</fullName>
    </recommendedName>
</protein>
<sequence length="370" mass="41290">MSHEQPQAEPGSVTSPAASTPDPAPVPATPAPPRAAPEDFSASESLVESDSQLIQARDEQDEDSALGTDDDASATTSLRSSITRYREENGRTYHSYAESSESSSAVDGTLYGIQLCLAQRSDLQHHLFSLTLGGKLYEAPLDQHKIGRLLDAGTGTGIWAIDIGDKFPNAEILGVDISPIQPTFVPPNVSFVMDDLELEWTYRRPFDFVFGRMLVGSIGDWPKFMRQSFDNLNSGGWIELQDIVLIPKCDDGTMSDDSAIKIWGDRIMECCDILKRYGDSALRYKQQMIDAGFINVTEVKYKWPTNPWPAEQHYRDLGFWTYHDIADGLSGLSMAGFTRCLGWTMEQVELFLVSVKKEMKDKHIHAYWSM</sequence>
<comment type="caution">
    <text evidence="3">The sequence shown here is derived from an EMBL/GenBank/DDBJ whole genome shotgun (WGS) entry which is preliminary data.</text>
</comment>